<dbReference type="RefSeq" id="WP_358138129.1">
    <property type="nucleotide sequence ID" value="NZ_JBFALK010000018.1"/>
</dbReference>
<evidence type="ECO:0000256" key="2">
    <source>
        <dbReference type="ARBA" id="ARBA00012438"/>
    </source>
</evidence>
<feature type="transmembrane region" description="Helical" evidence="9">
    <location>
        <begin position="20"/>
        <end position="42"/>
    </location>
</feature>
<keyword evidence="7" id="KW-0067">ATP-binding</keyword>
<keyword evidence="4" id="KW-0808">Transferase</keyword>
<dbReference type="PANTHER" id="PTHR24421">
    <property type="entry name" value="NITRATE/NITRITE SENSOR PROTEIN NARX-RELATED"/>
    <property type="match status" value="1"/>
</dbReference>
<evidence type="ECO:0000313" key="13">
    <source>
        <dbReference type="Proteomes" id="UP001551675"/>
    </source>
</evidence>
<dbReference type="InterPro" id="IPR050482">
    <property type="entry name" value="Sensor_HK_TwoCompSys"/>
</dbReference>
<keyword evidence="9" id="KW-0472">Membrane</keyword>
<dbReference type="Proteomes" id="UP001551675">
    <property type="component" value="Unassembled WGS sequence"/>
</dbReference>
<keyword evidence="6 12" id="KW-0418">Kinase</keyword>
<dbReference type="GO" id="GO:0016301">
    <property type="term" value="F:kinase activity"/>
    <property type="evidence" value="ECO:0007669"/>
    <property type="project" value="UniProtKB-KW"/>
</dbReference>
<evidence type="ECO:0000313" key="12">
    <source>
        <dbReference type="EMBL" id="MEV0972764.1"/>
    </source>
</evidence>
<evidence type="ECO:0000256" key="9">
    <source>
        <dbReference type="SAM" id="Phobius"/>
    </source>
</evidence>
<sequence>MGRPLTSAFARWCRTLAGLVTGTFTAAVAAGYLAVAGVALLVGRLWPRLTPYVPAGARRLAELERRRVAVFHGVEVPPEYEGARATRYLAARVPLGLLGGLVLVLLAWGLVTGVLFVGGWLAGERPDGIAPTAPIIAYLVVAGAVMFFLVLQGIAGVGALERRLARRLLGPSPEELLHRRIDELAASRAGIVEAVDEERRRIERDLHDGVQQRLVALAVLLGRARRGRRPELLDELLRQAHDQSREALRELRDVAWRVYPTALDTLGLEEALSGVAERSAVPVTMTCDLPVRLPPSVETAVYFVVCEAVTNAAKHAKAERITADLIAGDKVVTMRICDDGRGGADPSGTGLGGLARRVAALDGRLLVDSPPGGPTVIEVALPCG</sequence>
<evidence type="ECO:0000259" key="11">
    <source>
        <dbReference type="Pfam" id="PF07730"/>
    </source>
</evidence>
<evidence type="ECO:0000256" key="4">
    <source>
        <dbReference type="ARBA" id="ARBA00022679"/>
    </source>
</evidence>
<evidence type="ECO:0000256" key="6">
    <source>
        <dbReference type="ARBA" id="ARBA00022777"/>
    </source>
</evidence>
<dbReference type="EMBL" id="JBFALK010000018">
    <property type="protein sequence ID" value="MEV0972764.1"/>
    <property type="molecule type" value="Genomic_DNA"/>
</dbReference>
<feature type="transmembrane region" description="Helical" evidence="9">
    <location>
        <begin position="135"/>
        <end position="160"/>
    </location>
</feature>
<dbReference type="CDD" id="cd16917">
    <property type="entry name" value="HATPase_UhpB-NarQ-NarX-like"/>
    <property type="match status" value="1"/>
</dbReference>
<dbReference type="EC" id="2.7.13.3" evidence="2"/>
<feature type="transmembrane region" description="Helical" evidence="9">
    <location>
        <begin position="97"/>
        <end position="123"/>
    </location>
</feature>
<keyword evidence="13" id="KW-1185">Reference proteome</keyword>
<evidence type="ECO:0000256" key="5">
    <source>
        <dbReference type="ARBA" id="ARBA00022741"/>
    </source>
</evidence>
<comment type="catalytic activity">
    <reaction evidence="1">
        <text>ATP + protein L-histidine = ADP + protein N-phospho-L-histidine.</text>
        <dbReference type="EC" id="2.7.13.3"/>
    </reaction>
</comment>
<proteinExistence type="predicted"/>
<organism evidence="12 13">
    <name type="scientific">Microtetraspora glauca</name>
    <dbReference type="NCBI Taxonomy" id="1996"/>
    <lineage>
        <taxon>Bacteria</taxon>
        <taxon>Bacillati</taxon>
        <taxon>Actinomycetota</taxon>
        <taxon>Actinomycetes</taxon>
        <taxon>Streptosporangiales</taxon>
        <taxon>Streptosporangiaceae</taxon>
        <taxon>Microtetraspora</taxon>
    </lineage>
</organism>
<dbReference type="InterPro" id="IPR036890">
    <property type="entry name" value="HATPase_C_sf"/>
</dbReference>
<evidence type="ECO:0000259" key="10">
    <source>
        <dbReference type="Pfam" id="PF02518"/>
    </source>
</evidence>
<feature type="domain" description="Histidine kinase/HSP90-like ATPase" evidence="10">
    <location>
        <begin position="298"/>
        <end position="382"/>
    </location>
</feature>
<evidence type="ECO:0000256" key="8">
    <source>
        <dbReference type="ARBA" id="ARBA00023012"/>
    </source>
</evidence>
<dbReference type="Gene3D" id="3.30.565.10">
    <property type="entry name" value="Histidine kinase-like ATPase, C-terminal domain"/>
    <property type="match status" value="1"/>
</dbReference>
<dbReference type="PANTHER" id="PTHR24421:SF10">
    <property type="entry name" value="NITRATE_NITRITE SENSOR PROTEIN NARQ"/>
    <property type="match status" value="1"/>
</dbReference>
<accession>A0ABV3GMD1</accession>
<keyword evidence="5" id="KW-0547">Nucleotide-binding</keyword>
<reference evidence="12 13" key="1">
    <citation type="submission" date="2024-06" db="EMBL/GenBank/DDBJ databases">
        <title>The Natural Products Discovery Center: Release of the First 8490 Sequenced Strains for Exploring Actinobacteria Biosynthetic Diversity.</title>
        <authorList>
            <person name="Kalkreuter E."/>
            <person name="Kautsar S.A."/>
            <person name="Yang D."/>
            <person name="Bader C.D."/>
            <person name="Teijaro C.N."/>
            <person name="Fluegel L."/>
            <person name="Davis C.M."/>
            <person name="Simpson J.R."/>
            <person name="Lauterbach L."/>
            <person name="Steele A.D."/>
            <person name="Gui C."/>
            <person name="Meng S."/>
            <person name="Li G."/>
            <person name="Viehrig K."/>
            <person name="Ye F."/>
            <person name="Su P."/>
            <person name="Kiefer A.F."/>
            <person name="Nichols A."/>
            <person name="Cepeda A.J."/>
            <person name="Yan W."/>
            <person name="Fan B."/>
            <person name="Jiang Y."/>
            <person name="Adhikari A."/>
            <person name="Zheng C.-J."/>
            <person name="Schuster L."/>
            <person name="Cowan T.M."/>
            <person name="Smanski M.J."/>
            <person name="Chevrette M.G."/>
            <person name="De Carvalho L.P.S."/>
            <person name="Shen B."/>
        </authorList>
    </citation>
    <scope>NUCLEOTIDE SEQUENCE [LARGE SCALE GENOMIC DNA]</scope>
    <source>
        <strain evidence="12 13">NPDC050100</strain>
    </source>
</reference>
<keyword evidence="3" id="KW-0597">Phosphoprotein</keyword>
<keyword evidence="9" id="KW-0812">Transmembrane</keyword>
<dbReference type="InterPro" id="IPR003594">
    <property type="entry name" value="HATPase_dom"/>
</dbReference>
<protein>
    <recommendedName>
        <fullName evidence="2">histidine kinase</fullName>
        <ecNumber evidence="2">2.7.13.3</ecNumber>
    </recommendedName>
</protein>
<dbReference type="Gene3D" id="1.20.5.1930">
    <property type="match status" value="1"/>
</dbReference>
<evidence type="ECO:0000256" key="1">
    <source>
        <dbReference type="ARBA" id="ARBA00000085"/>
    </source>
</evidence>
<evidence type="ECO:0000256" key="7">
    <source>
        <dbReference type="ARBA" id="ARBA00022840"/>
    </source>
</evidence>
<comment type="caution">
    <text evidence="12">The sequence shown here is derived from an EMBL/GenBank/DDBJ whole genome shotgun (WGS) entry which is preliminary data.</text>
</comment>
<evidence type="ECO:0000256" key="3">
    <source>
        <dbReference type="ARBA" id="ARBA00022553"/>
    </source>
</evidence>
<dbReference type="Pfam" id="PF07730">
    <property type="entry name" value="HisKA_3"/>
    <property type="match status" value="1"/>
</dbReference>
<dbReference type="SUPFAM" id="SSF55874">
    <property type="entry name" value="ATPase domain of HSP90 chaperone/DNA topoisomerase II/histidine kinase"/>
    <property type="match status" value="1"/>
</dbReference>
<gene>
    <name evidence="12" type="ORF">AB0I59_29525</name>
</gene>
<dbReference type="Pfam" id="PF02518">
    <property type="entry name" value="HATPase_c"/>
    <property type="match status" value="1"/>
</dbReference>
<keyword evidence="8" id="KW-0902">Two-component regulatory system</keyword>
<keyword evidence="9" id="KW-1133">Transmembrane helix</keyword>
<dbReference type="InterPro" id="IPR011712">
    <property type="entry name" value="Sig_transdc_His_kin_sub3_dim/P"/>
</dbReference>
<name>A0ABV3GMD1_MICGL</name>
<feature type="domain" description="Signal transduction histidine kinase subgroup 3 dimerisation and phosphoacceptor" evidence="11">
    <location>
        <begin position="198"/>
        <end position="262"/>
    </location>
</feature>